<reference evidence="3" key="1">
    <citation type="submission" date="2016-10" db="EMBL/GenBank/DDBJ databases">
        <authorList>
            <person name="Varghese N."/>
            <person name="Submissions S."/>
        </authorList>
    </citation>
    <scope>NUCLEOTIDE SEQUENCE [LARGE SCALE GENOMIC DNA]</scope>
    <source>
        <strain evidence="3">DSM 1551</strain>
    </source>
</reference>
<dbReference type="OrthoDB" id="2936579at2"/>
<sequence>MIKKKIGIGTISLLLVIFAFIWSFNILDFCIGDKVLEFFNIPTWSGNSHGQQIVDTFFIVTFTRDGQSIHYTVFYSFILLFPALVLAVKNKNDLFADIGKWSAIIFITLLIVSPLLII</sequence>
<organism evidence="2 3">
    <name type="scientific">Thomasclavelia cocleata</name>
    <dbReference type="NCBI Taxonomy" id="69824"/>
    <lineage>
        <taxon>Bacteria</taxon>
        <taxon>Bacillati</taxon>
        <taxon>Bacillota</taxon>
        <taxon>Erysipelotrichia</taxon>
        <taxon>Erysipelotrichales</taxon>
        <taxon>Coprobacillaceae</taxon>
        <taxon>Thomasclavelia</taxon>
    </lineage>
</organism>
<evidence type="ECO:0000256" key="1">
    <source>
        <dbReference type="SAM" id="Phobius"/>
    </source>
</evidence>
<keyword evidence="1" id="KW-0812">Transmembrane</keyword>
<dbReference type="GeneID" id="78287811"/>
<protein>
    <submittedName>
        <fullName evidence="2">Uncharacterized protein</fullName>
    </submittedName>
</protein>
<name>A0A1I0D9N8_9FIRM</name>
<accession>A0A1I0D9N8</accession>
<gene>
    <name evidence="2" type="ORF">SAMN04489758_10588</name>
</gene>
<keyword evidence="3" id="KW-1185">Reference proteome</keyword>
<dbReference type="Proteomes" id="UP000198558">
    <property type="component" value="Unassembled WGS sequence"/>
</dbReference>
<dbReference type="RefSeq" id="WP_092352704.1">
    <property type="nucleotide sequence ID" value="NZ_FOIN01000005.1"/>
</dbReference>
<evidence type="ECO:0000313" key="3">
    <source>
        <dbReference type="Proteomes" id="UP000198558"/>
    </source>
</evidence>
<keyword evidence="1" id="KW-1133">Transmembrane helix</keyword>
<feature type="transmembrane region" description="Helical" evidence="1">
    <location>
        <begin position="7"/>
        <end position="27"/>
    </location>
</feature>
<keyword evidence="1" id="KW-0472">Membrane</keyword>
<evidence type="ECO:0000313" key="2">
    <source>
        <dbReference type="EMBL" id="SET29002.1"/>
    </source>
</evidence>
<proteinExistence type="predicted"/>
<dbReference type="EMBL" id="FOIN01000005">
    <property type="protein sequence ID" value="SET29002.1"/>
    <property type="molecule type" value="Genomic_DNA"/>
</dbReference>
<feature type="transmembrane region" description="Helical" evidence="1">
    <location>
        <begin position="69"/>
        <end position="88"/>
    </location>
</feature>
<feature type="transmembrane region" description="Helical" evidence="1">
    <location>
        <begin position="100"/>
        <end position="117"/>
    </location>
</feature>
<dbReference type="AlphaFoldDB" id="A0A1I0D9N8"/>